<accession>A0ABU1J5J9</accession>
<feature type="transmembrane region" description="Helical" evidence="1">
    <location>
        <begin position="7"/>
        <end position="26"/>
    </location>
</feature>
<dbReference type="Proteomes" id="UP001185028">
    <property type="component" value="Unassembled WGS sequence"/>
</dbReference>
<evidence type="ECO:0000313" key="4">
    <source>
        <dbReference type="Proteomes" id="UP001185028"/>
    </source>
</evidence>
<feature type="domain" description="LiaF transmembrane" evidence="2">
    <location>
        <begin position="9"/>
        <end position="101"/>
    </location>
</feature>
<dbReference type="Pfam" id="PF22570">
    <property type="entry name" value="LiaF-TM"/>
    <property type="match status" value="1"/>
</dbReference>
<feature type="transmembrane region" description="Helical" evidence="1">
    <location>
        <begin position="32"/>
        <end position="52"/>
    </location>
</feature>
<dbReference type="EMBL" id="JAVDQH010000040">
    <property type="protein sequence ID" value="MDR6246764.1"/>
    <property type="molecule type" value="Genomic_DNA"/>
</dbReference>
<evidence type="ECO:0000256" key="1">
    <source>
        <dbReference type="SAM" id="Phobius"/>
    </source>
</evidence>
<dbReference type="InterPro" id="IPR054331">
    <property type="entry name" value="LiaF_TM"/>
</dbReference>
<reference evidence="3 4" key="1">
    <citation type="submission" date="2023-07" db="EMBL/GenBank/DDBJ databases">
        <title>Genomic Encyclopedia of Type Strains, Phase IV (KMG-IV): sequencing the most valuable type-strain genomes for metagenomic binning, comparative biology and taxonomic classification.</title>
        <authorList>
            <person name="Goeker M."/>
        </authorList>
    </citation>
    <scope>NUCLEOTIDE SEQUENCE [LARGE SCALE GENOMIC DNA]</scope>
    <source>
        <strain evidence="3 4">DSM 22170</strain>
    </source>
</reference>
<keyword evidence="4" id="KW-1185">Reference proteome</keyword>
<proteinExistence type="predicted"/>
<protein>
    <submittedName>
        <fullName evidence="3">Membrane protein</fullName>
    </submittedName>
</protein>
<keyword evidence="1" id="KW-1133">Transmembrane helix</keyword>
<keyword evidence="1" id="KW-0472">Membrane</keyword>
<feature type="transmembrane region" description="Helical" evidence="1">
    <location>
        <begin position="80"/>
        <end position="96"/>
    </location>
</feature>
<evidence type="ECO:0000259" key="2">
    <source>
        <dbReference type="Pfam" id="PF22570"/>
    </source>
</evidence>
<dbReference type="RefSeq" id="WP_188778768.1">
    <property type="nucleotide sequence ID" value="NZ_CP139194.1"/>
</dbReference>
<keyword evidence="1" id="KW-0812">Transmembrane</keyword>
<sequence>MNINRKSVAAVGLIVIGILMVFGKFSPMLHSLMSHLIGLIFPIALIVLGYYALQNGRKVLGTILAVIGTLVIFSKLSFLIGPMIGIALVAGGVYMLKSRRQTY</sequence>
<name>A0ABU1J5J9_9BACL</name>
<comment type="caution">
    <text evidence="3">The sequence shown here is derived from an EMBL/GenBank/DDBJ whole genome shotgun (WGS) entry which is preliminary data.</text>
</comment>
<feature type="transmembrane region" description="Helical" evidence="1">
    <location>
        <begin position="59"/>
        <end position="74"/>
    </location>
</feature>
<organism evidence="3 4">
    <name type="scientific">Paenibacillus hunanensis</name>
    <dbReference type="NCBI Taxonomy" id="539262"/>
    <lineage>
        <taxon>Bacteria</taxon>
        <taxon>Bacillati</taxon>
        <taxon>Bacillota</taxon>
        <taxon>Bacilli</taxon>
        <taxon>Bacillales</taxon>
        <taxon>Paenibacillaceae</taxon>
        <taxon>Paenibacillus</taxon>
    </lineage>
</organism>
<gene>
    <name evidence="3" type="ORF">JOC58_004709</name>
</gene>
<evidence type="ECO:0000313" key="3">
    <source>
        <dbReference type="EMBL" id="MDR6246764.1"/>
    </source>
</evidence>